<evidence type="ECO:0000313" key="1">
    <source>
        <dbReference type="EMBL" id="MQL99328.1"/>
    </source>
</evidence>
<organism evidence="1 2">
    <name type="scientific">Colocasia esculenta</name>
    <name type="common">Wild taro</name>
    <name type="synonym">Arum esculentum</name>
    <dbReference type="NCBI Taxonomy" id="4460"/>
    <lineage>
        <taxon>Eukaryota</taxon>
        <taxon>Viridiplantae</taxon>
        <taxon>Streptophyta</taxon>
        <taxon>Embryophyta</taxon>
        <taxon>Tracheophyta</taxon>
        <taxon>Spermatophyta</taxon>
        <taxon>Magnoliopsida</taxon>
        <taxon>Liliopsida</taxon>
        <taxon>Araceae</taxon>
        <taxon>Aroideae</taxon>
        <taxon>Colocasieae</taxon>
        <taxon>Colocasia</taxon>
    </lineage>
</organism>
<gene>
    <name evidence="1" type="ORF">Taro_032053</name>
</gene>
<name>A0A843VRM4_COLES</name>
<dbReference type="EMBL" id="NMUH01002331">
    <property type="protein sequence ID" value="MQL99328.1"/>
    <property type="molecule type" value="Genomic_DNA"/>
</dbReference>
<protein>
    <submittedName>
        <fullName evidence="1">Uncharacterized protein</fullName>
    </submittedName>
</protein>
<dbReference type="OrthoDB" id="1923901at2759"/>
<dbReference type="Proteomes" id="UP000652761">
    <property type="component" value="Unassembled WGS sequence"/>
</dbReference>
<sequence length="269" mass="29877">MQEVLSEVSIAERNSIANPVLQSELKHIKVFHKVGNPMDHDDLKEAILNIRASVKGAEDIPLSIVVISDREWLVGDPSRADKHSAYALLLAENICSKHGIKVSVSLIQVVANCSHINAEILRNQECKRLVAEICELNVVWKDILNAEGDEIYVKDIGLYMKEGETPSFSELSERAVLRREVAIGYVQNNRKVINPQNKSKPLNLAPTDSLIVISELECVQPIVVQCKQTQPLSVVPCRWPNKLRSLEVGLLNIVLALHLEGMEALTGTD</sequence>
<dbReference type="GO" id="GO:0006811">
    <property type="term" value="P:monoatomic ion transport"/>
    <property type="evidence" value="ECO:0007669"/>
    <property type="project" value="InterPro"/>
</dbReference>
<dbReference type="InterPro" id="IPR044849">
    <property type="entry name" value="CASTOR/POLLUX/SYM8-like"/>
</dbReference>
<dbReference type="PANTHER" id="PTHR31563:SF13">
    <property type="entry name" value="ION CHANNEL POLLUX-LIKE 1-RELATED"/>
    <property type="match status" value="1"/>
</dbReference>
<proteinExistence type="predicted"/>
<reference evidence="1" key="1">
    <citation type="submission" date="2017-07" db="EMBL/GenBank/DDBJ databases">
        <title>Taro Niue Genome Assembly and Annotation.</title>
        <authorList>
            <person name="Atibalentja N."/>
            <person name="Keating K."/>
            <person name="Fields C.J."/>
        </authorList>
    </citation>
    <scope>NUCLEOTIDE SEQUENCE</scope>
    <source>
        <strain evidence="1">Niue_2</strain>
        <tissue evidence="1">Leaf</tissue>
    </source>
</reference>
<comment type="caution">
    <text evidence="1">The sequence shown here is derived from an EMBL/GenBank/DDBJ whole genome shotgun (WGS) entry which is preliminary data.</text>
</comment>
<evidence type="ECO:0000313" key="2">
    <source>
        <dbReference type="Proteomes" id="UP000652761"/>
    </source>
</evidence>
<keyword evidence="2" id="KW-1185">Reference proteome</keyword>
<accession>A0A843VRM4</accession>
<dbReference type="PANTHER" id="PTHR31563">
    <property type="entry name" value="ION CHANNEL POLLUX-RELATED"/>
    <property type="match status" value="1"/>
</dbReference>
<dbReference type="AlphaFoldDB" id="A0A843VRM4"/>